<feature type="domain" description="FAD-binding PCMH-type" evidence="4">
    <location>
        <begin position="1"/>
        <end position="178"/>
    </location>
</feature>
<proteinExistence type="predicted"/>
<dbReference type="KEGG" id="bcv:Bcav_1676"/>
<evidence type="ECO:0000256" key="1">
    <source>
        <dbReference type="ARBA" id="ARBA00022630"/>
    </source>
</evidence>
<dbReference type="eggNOG" id="COG4630">
    <property type="taxonomic scope" value="Bacteria"/>
</dbReference>
<dbReference type="SUPFAM" id="SSF56176">
    <property type="entry name" value="FAD-binding/transporter-associated domain-like"/>
    <property type="match status" value="1"/>
</dbReference>
<dbReference type="InterPro" id="IPR005107">
    <property type="entry name" value="CO_DH_flav_C"/>
</dbReference>
<dbReference type="Proteomes" id="UP000007962">
    <property type="component" value="Chromosome"/>
</dbReference>
<dbReference type="Pfam" id="PF03450">
    <property type="entry name" value="CO_deh_flav_C"/>
    <property type="match status" value="1"/>
</dbReference>
<keyword evidence="3" id="KW-0560">Oxidoreductase</keyword>
<dbReference type="Gene3D" id="3.30.390.50">
    <property type="entry name" value="CO dehydrogenase flavoprotein, C-terminal domain"/>
    <property type="match status" value="1"/>
</dbReference>
<accession>C5C419</accession>
<gene>
    <name evidence="5" type="ordered locus">Bcav_1676</name>
</gene>
<dbReference type="InterPro" id="IPR016169">
    <property type="entry name" value="FAD-bd_PCMH_sub2"/>
</dbReference>
<dbReference type="AlphaFoldDB" id="C5C419"/>
<dbReference type="STRING" id="471853.Bcav_1676"/>
<dbReference type="InterPro" id="IPR016166">
    <property type="entry name" value="FAD-bd_PCMH"/>
</dbReference>
<keyword evidence="6" id="KW-1185">Reference proteome</keyword>
<evidence type="ECO:0000313" key="6">
    <source>
        <dbReference type="Proteomes" id="UP000007962"/>
    </source>
</evidence>
<dbReference type="EMBL" id="CP001618">
    <property type="protein sequence ID" value="ACQ79932.1"/>
    <property type="molecule type" value="Genomic_DNA"/>
</dbReference>
<dbReference type="PANTHER" id="PTHR42659:SF2">
    <property type="entry name" value="XANTHINE DEHYDROGENASE SUBUNIT C-RELATED"/>
    <property type="match status" value="1"/>
</dbReference>
<keyword evidence="1" id="KW-0285">Flavoprotein</keyword>
<dbReference type="SMART" id="SM01092">
    <property type="entry name" value="CO_deh_flav_C"/>
    <property type="match status" value="1"/>
</dbReference>
<sequence>MNPAPPRVLRPGTAGDVATLLAAHTPQPRLLAGGTDLLVQRRAGLDAAVLLDVTGLAGSAPAVARDAASASLTISAVHPLSDVASALGDDVATLRAAIDEFASTTIRNRATIGGNLVTGSPAADTVPALLAAGAVVDVVTPEGSRRTVPLADFLLGPRRVDLGAGEWVASVTVPAPLSGGGDAAGVLEGGFRKIGGRRAQAISLLSLAWQWRRTADGRLSDVRLAMGAVAPTVVRLAAAEALLEGEAPTAELTAAAAAVVGEDIRPIDDLRASAAYRRRCAAGLLREVLATPRTTTREKDL</sequence>
<dbReference type="GO" id="GO:0071949">
    <property type="term" value="F:FAD binding"/>
    <property type="evidence" value="ECO:0007669"/>
    <property type="project" value="InterPro"/>
</dbReference>
<dbReference type="InterPro" id="IPR036318">
    <property type="entry name" value="FAD-bd_PCMH-like_sf"/>
</dbReference>
<dbReference type="GO" id="GO:0016491">
    <property type="term" value="F:oxidoreductase activity"/>
    <property type="evidence" value="ECO:0007669"/>
    <property type="project" value="UniProtKB-KW"/>
</dbReference>
<dbReference type="HOGENOM" id="CLU_058050_0_1_11"/>
<dbReference type="Gene3D" id="3.30.465.10">
    <property type="match status" value="1"/>
</dbReference>
<evidence type="ECO:0000256" key="2">
    <source>
        <dbReference type="ARBA" id="ARBA00022827"/>
    </source>
</evidence>
<dbReference type="Gene3D" id="3.30.43.10">
    <property type="entry name" value="Uridine Diphospho-n-acetylenolpyruvylglucosamine Reductase, domain 2"/>
    <property type="match status" value="1"/>
</dbReference>
<reference evidence="5 6" key="1">
    <citation type="journal article" date="2009" name="Stand. Genomic Sci.">
        <title>Complete genome sequence of Beutenbergia cavernae type strain (HKI 0122).</title>
        <authorList>
            <person name="Land M."/>
            <person name="Pukall R."/>
            <person name="Abt B."/>
            <person name="Goker M."/>
            <person name="Rohde M."/>
            <person name="Glavina Del Rio T."/>
            <person name="Tice H."/>
            <person name="Copeland A."/>
            <person name="Cheng J.F."/>
            <person name="Lucas S."/>
            <person name="Chen F."/>
            <person name="Nolan M."/>
            <person name="Bruce D."/>
            <person name="Goodwin L."/>
            <person name="Pitluck S."/>
            <person name="Ivanova N."/>
            <person name="Mavromatis K."/>
            <person name="Ovchinnikova G."/>
            <person name="Pati A."/>
            <person name="Chen A."/>
            <person name="Palaniappan K."/>
            <person name="Hauser L."/>
            <person name="Chang Y.J."/>
            <person name="Jefferies C.C."/>
            <person name="Saunders E."/>
            <person name="Brettin T."/>
            <person name="Detter J.C."/>
            <person name="Han C."/>
            <person name="Chain P."/>
            <person name="Bristow J."/>
            <person name="Eisen J.A."/>
            <person name="Markowitz V."/>
            <person name="Hugenholtz P."/>
            <person name="Kyrpides N.C."/>
            <person name="Klenk H.P."/>
            <person name="Lapidus A."/>
        </authorList>
    </citation>
    <scope>NUCLEOTIDE SEQUENCE [LARGE SCALE GENOMIC DNA]</scope>
    <source>
        <strain evidence="6">ATCC BAA-8 / DSM 12333 / NBRC 16432</strain>
    </source>
</reference>
<evidence type="ECO:0000256" key="3">
    <source>
        <dbReference type="ARBA" id="ARBA00023002"/>
    </source>
</evidence>
<keyword evidence="2" id="KW-0274">FAD</keyword>
<dbReference type="InterPro" id="IPR016167">
    <property type="entry name" value="FAD-bd_PCMH_sub1"/>
</dbReference>
<dbReference type="InterPro" id="IPR036683">
    <property type="entry name" value="CO_DH_flav_C_dom_sf"/>
</dbReference>
<dbReference type="SUPFAM" id="SSF55447">
    <property type="entry name" value="CO dehydrogenase flavoprotein C-terminal domain-like"/>
    <property type="match status" value="1"/>
</dbReference>
<evidence type="ECO:0000313" key="5">
    <source>
        <dbReference type="EMBL" id="ACQ79932.1"/>
    </source>
</evidence>
<dbReference type="PANTHER" id="PTHR42659">
    <property type="entry name" value="XANTHINE DEHYDROGENASE SUBUNIT C-RELATED"/>
    <property type="match status" value="1"/>
</dbReference>
<dbReference type="Pfam" id="PF00941">
    <property type="entry name" value="FAD_binding_5"/>
    <property type="match status" value="1"/>
</dbReference>
<dbReference type="OrthoDB" id="3574189at2"/>
<protein>
    <submittedName>
        <fullName evidence="5">Molybdopterin dehydrogenase FAD-binding</fullName>
    </submittedName>
</protein>
<dbReference type="InterPro" id="IPR051312">
    <property type="entry name" value="Diverse_Substr_Oxidored"/>
</dbReference>
<dbReference type="PROSITE" id="PS51387">
    <property type="entry name" value="FAD_PCMH"/>
    <property type="match status" value="1"/>
</dbReference>
<organism evidence="5 6">
    <name type="scientific">Beutenbergia cavernae (strain ATCC BAA-8 / DSM 12333 / CCUG 43141 / JCM 11478 / NBRC 16432 / NCIMB 13614 / HKI 0122)</name>
    <dbReference type="NCBI Taxonomy" id="471853"/>
    <lineage>
        <taxon>Bacteria</taxon>
        <taxon>Bacillati</taxon>
        <taxon>Actinomycetota</taxon>
        <taxon>Actinomycetes</taxon>
        <taxon>Micrococcales</taxon>
        <taxon>Beutenbergiaceae</taxon>
        <taxon>Beutenbergia</taxon>
    </lineage>
</organism>
<dbReference type="InterPro" id="IPR002346">
    <property type="entry name" value="Mopterin_DH_FAD-bd"/>
</dbReference>
<dbReference type="RefSeq" id="WP_015882172.1">
    <property type="nucleotide sequence ID" value="NC_012669.1"/>
</dbReference>
<evidence type="ECO:0000259" key="4">
    <source>
        <dbReference type="PROSITE" id="PS51387"/>
    </source>
</evidence>
<name>C5C419_BEUC1</name>